<keyword evidence="2" id="KW-1185">Reference proteome</keyword>
<proteinExistence type="predicted"/>
<dbReference type="EMBL" id="JBHSWB010000001">
    <property type="protein sequence ID" value="MFC6661791.1"/>
    <property type="molecule type" value="Genomic_DNA"/>
</dbReference>
<organism evidence="1 2">
    <name type="scientific">Deinococcus multiflagellatus</name>
    <dbReference type="NCBI Taxonomy" id="1656887"/>
    <lineage>
        <taxon>Bacteria</taxon>
        <taxon>Thermotogati</taxon>
        <taxon>Deinococcota</taxon>
        <taxon>Deinococci</taxon>
        <taxon>Deinococcales</taxon>
        <taxon>Deinococcaceae</taxon>
        <taxon>Deinococcus</taxon>
    </lineage>
</organism>
<evidence type="ECO:0000313" key="1">
    <source>
        <dbReference type="EMBL" id="MFC6661791.1"/>
    </source>
</evidence>
<comment type="caution">
    <text evidence="1">The sequence shown here is derived from an EMBL/GenBank/DDBJ whole genome shotgun (WGS) entry which is preliminary data.</text>
</comment>
<name>A0ABW1ZNH8_9DEIO</name>
<accession>A0ABW1ZNH8</accession>
<dbReference type="InterPro" id="IPR011044">
    <property type="entry name" value="Quino_amine_DH_bsu"/>
</dbReference>
<protein>
    <recommendedName>
        <fullName evidence="3">WD40 repeat domain-containing protein</fullName>
    </recommendedName>
</protein>
<reference evidence="2" key="1">
    <citation type="journal article" date="2019" name="Int. J. Syst. Evol. Microbiol.">
        <title>The Global Catalogue of Microorganisms (GCM) 10K type strain sequencing project: providing services to taxonomists for standard genome sequencing and annotation.</title>
        <authorList>
            <consortium name="The Broad Institute Genomics Platform"/>
            <consortium name="The Broad Institute Genome Sequencing Center for Infectious Disease"/>
            <person name="Wu L."/>
            <person name="Ma J."/>
        </authorList>
    </citation>
    <scope>NUCLEOTIDE SEQUENCE [LARGE SCALE GENOMIC DNA]</scope>
    <source>
        <strain evidence="2">CCUG 63830</strain>
    </source>
</reference>
<gene>
    <name evidence="1" type="ORF">ACFP90_16735</name>
</gene>
<dbReference type="Proteomes" id="UP001596317">
    <property type="component" value="Unassembled WGS sequence"/>
</dbReference>
<dbReference type="SUPFAM" id="SSF50969">
    <property type="entry name" value="YVTN repeat-like/Quinoprotein amine dehydrogenase"/>
    <property type="match status" value="1"/>
</dbReference>
<evidence type="ECO:0008006" key="3">
    <source>
        <dbReference type="Google" id="ProtNLM"/>
    </source>
</evidence>
<sequence>MVVALPAAPVHLTQLNVPFPGGTVVTVRASPNTDYYAWEHKQTLYAPGRRAAAVLFCWESLRFTGCEVMLARPGQLTRALPDSNVCTLLWTPDGRFLLGGGFNTLRLWNPSGGMRTAVLTPGSRHNEPPLALSLKAGVLCVQSSRIAARYTLPALQRLPGACP</sequence>
<evidence type="ECO:0000313" key="2">
    <source>
        <dbReference type="Proteomes" id="UP001596317"/>
    </source>
</evidence>
<dbReference type="RefSeq" id="WP_224609301.1">
    <property type="nucleotide sequence ID" value="NZ_JAIQXV010000010.1"/>
</dbReference>